<reference evidence="1" key="1">
    <citation type="journal article" date="2016" name="Genome Announc.">
        <title>Draft Genome Sequence of the Syntrophic Lactate-Degrading Bacterium Tepidanaerobacter syntrophicus JLT.</title>
        <authorList>
            <person name="Matsuura N."/>
            <person name="Ohashi A."/>
            <person name="Tourlousse D.M."/>
            <person name="Sekiguchi Y."/>
        </authorList>
    </citation>
    <scope>NUCLEOTIDE SEQUENCE [LARGE SCALE GENOMIC DNA]</scope>
    <source>
        <strain evidence="1">JL</strain>
    </source>
</reference>
<evidence type="ECO:0000313" key="1">
    <source>
        <dbReference type="EMBL" id="GAQ25200.1"/>
    </source>
</evidence>
<organism evidence="1">
    <name type="scientific">Tepidanaerobacter syntrophicus</name>
    <dbReference type="NCBI Taxonomy" id="224999"/>
    <lineage>
        <taxon>Bacteria</taxon>
        <taxon>Bacillati</taxon>
        <taxon>Bacillota</taxon>
        <taxon>Clostridia</taxon>
        <taxon>Thermosediminibacterales</taxon>
        <taxon>Tepidanaerobacteraceae</taxon>
        <taxon>Tepidanaerobacter</taxon>
    </lineage>
</organism>
<dbReference type="RefSeq" id="WP_059032878.1">
    <property type="nucleotide sequence ID" value="NZ_DF977001.1"/>
</dbReference>
<dbReference type="OrthoDB" id="5071at2"/>
<dbReference type="Proteomes" id="UP000062160">
    <property type="component" value="Unassembled WGS sequence"/>
</dbReference>
<protein>
    <submittedName>
        <fullName evidence="1">Zinicin-like metallopeptidase</fullName>
    </submittedName>
</protein>
<dbReference type="InterPro" id="IPR038555">
    <property type="entry name" value="Zincin_1_sf"/>
</dbReference>
<sequence>MDYKKDEFPSIDETLEMLDDIADEIPKEFFRKLNKGIILLPEYKLHKSSCDPNRLYIMGEYSVDVTGRQIRIYYGSFKKICQGLPRPILRQKLKDVLLHEFTHHLESMAGEKGLEIKDDEALEKYMRKNNLN</sequence>
<dbReference type="CDD" id="cd12953">
    <property type="entry name" value="MMP_TTHA0227"/>
    <property type="match status" value="1"/>
</dbReference>
<accession>A0A0U9HEE6</accession>
<gene>
    <name evidence="1" type="ORF">TSYNT_7218</name>
</gene>
<dbReference type="Gene3D" id="3.30.2010.20">
    <property type="match status" value="1"/>
</dbReference>
<dbReference type="AlphaFoldDB" id="A0A0U9HEE6"/>
<keyword evidence="2" id="KW-1185">Reference proteome</keyword>
<evidence type="ECO:0000313" key="2">
    <source>
        <dbReference type="Proteomes" id="UP000062160"/>
    </source>
</evidence>
<dbReference type="EMBL" id="DF977001">
    <property type="protein sequence ID" value="GAQ25200.1"/>
    <property type="molecule type" value="Genomic_DNA"/>
</dbReference>
<proteinExistence type="predicted"/>
<name>A0A0U9HEE6_9FIRM</name>
<dbReference type="SUPFAM" id="SSF55486">
    <property type="entry name" value="Metalloproteases ('zincins'), catalytic domain"/>
    <property type="match status" value="1"/>
</dbReference>
<dbReference type="STRING" id="224999.GCA_001485475_01215"/>